<evidence type="ECO:0000256" key="1">
    <source>
        <dbReference type="ARBA" id="ARBA00023157"/>
    </source>
</evidence>
<comment type="similarity">
    <text evidence="2">Belongs to the peptidase S1 family. CLIP subfamily.</text>
</comment>
<evidence type="ECO:0000256" key="3">
    <source>
        <dbReference type="SAM" id="MobiDB-lite"/>
    </source>
</evidence>
<keyword evidence="7" id="KW-1185">Reference proteome</keyword>
<evidence type="ECO:0000313" key="6">
    <source>
        <dbReference type="EMBL" id="GFR31484.1"/>
    </source>
</evidence>
<feature type="compositionally biased region" description="Acidic residues" evidence="3">
    <location>
        <begin position="47"/>
        <end position="62"/>
    </location>
</feature>
<feature type="chain" id="PRO_5036455625" evidence="4">
    <location>
        <begin position="22"/>
        <end position="354"/>
    </location>
</feature>
<dbReference type="InterPro" id="IPR001314">
    <property type="entry name" value="Peptidase_S1A"/>
</dbReference>
<evidence type="ECO:0000259" key="5">
    <source>
        <dbReference type="PROSITE" id="PS50240"/>
    </source>
</evidence>
<dbReference type="InterPro" id="IPR009003">
    <property type="entry name" value="Peptidase_S1_PA"/>
</dbReference>
<keyword evidence="1" id="KW-1015">Disulfide bond</keyword>
<feature type="region of interest" description="Disordered" evidence="3">
    <location>
        <begin position="37"/>
        <end position="85"/>
    </location>
</feature>
<dbReference type="EMBL" id="BMAO01009543">
    <property type="protein sequence ID" value="GFR31484.1"/>
    <property type="molecule type" value="Genomic_DNA"/>
</dbReference>
<evidence type="ECO:0000256" key="2">
    <source>
        <dbReference type="ARBA" id="ARBA00024195"/>
    </source>
</evidence>
<reference evidence="6" key="1">
    <citation type="submission" date="2020-07" db="EMBL/GenBank/DDBJ databases">
        <title>Multicomponent nature underlies the extraordinary mechanical properties of spider dragline silk.</title>
        <authorList>
            <person name="Kono N."/>
            <person name="Nakamura H."/>
            <person name="Mori M."/>
            <person name="Yoshida Y."/>
            <person name="Ohtoshi R."/>
            <person name="Malay A.D."/>
            <person name="Moran D.A.P."/>
            <person name="Tomita M."/>
            <person name="Numata K."/>
            <person name="Arakawa K."/>
        </authorList>
    </citation>
    <scope>NUCLEOTIDE SEQUENCE</scope>
</reference>
<evidence type="ECO:0000256" key="4">
    <source>
        <dbReference type="SAM" id="SignalP"/>
    </source>
</evidence>
<feature type="domain" description="Peptidase S1" evidence="5">
    <location>
        <begin position="101"/>
        <end position="349"/>
    </location>
</feature>
<dbReference type="Gene3D" id="2.40.10.10">
    <property type="entry name" value="Trypsin-like serine proteases"/>
    <property type="match status" value="1"/>
</dbReference>
<gene>
    <name evidence="6" type="primary">NCL1_28195</name>
    <name evidence="6" type="ORF">TNCT_233991</name>
</gene>
<dbReference type="OrthoDB" id="6434925at2759"/>
<dbReference type="PRINTS" id="PR00722">
    <property type="entry name" value="CHYMOTRYPSIN"/>
</dbReference>
<dbReference type="Pfam" id="PF00089">
    <property type="entry name" value="Trypsin"/>
    <property type="match status" value="1"/>
</dbReference>
<dbReference type="Proteomes" id="UP000887116">
    <property type="component" value="Unassembled WGS sequence"/>
</dbReference>
<name>A0A8X6HX48_TRICU</name>
<dbReference type="PANTHER" id="PTHR24256">
    <property type="entry name" value="TRYPTASE-RELATED"/>
    <property type="match status" value="1"/>
</dbReference>
<dbReference type="CDD" id="cd00190">
    <property type="entry name" value="Tryp_SPc"/>
    <property type="match status" value="1"/>
</dbReference>
<organism evidence="6 7">
    <name type="scientific">Trichonephila clavata</name>
    <name type="common">Joro spider</name>
    <name type="synonym">Nephila clavata</name>
    <dbReference type="NCBI Taxonomy" id="2740835"/>
    <lineage>
        <taxon>Eukaryota</taxon>
        <taxon>Metazoa</taxon>
        <taxon>Ecdysozoa</taxon>
        <taxon>Arthropoda</taxon>
        <taxon>Chelicerata</taxon>
        <taxon>Arachnida</taxon>
        <taxon>Araneae</taxon>
        <taxon>Araneomorphae</taxon>
        <taxon>Entelegynae</taxon>
        <taxon>Araneoidea</taxon>
        <taxon>Nephilidae</taxon>
        <taxon>Trichonephila</taxon>
    </lineage>
</organism>
<sequence length="354" mass="40460">MSKCHFFLTISICATFQFLQAEHSFEPDYSPMLSYFDSPNPEKYSEDSQEYDEYDSREEDSNSFENKHSNNKQNYQEDEKDDAEKNCGKCGRSMIEKGGRVINGDVVKPFYKYPWIVPVVNLREKLLCSGAIISKKFVLTSARCLFNKTSLSNPKCQGQNTVKECYYSALNYVVTLLGKKILRTILDVNRIIPHPQFDFTKYINDIALVEVIKTFECNERTNPICLATEEDLYKKGQKVSVAGWGDKLKEKNTTLPRTLKEGTMEEVSSKDCMRRGLPEEIVKQYYCAVGTKQSACQGDAGSSAFIKSKKTFYSLGVASHQGSNICDVTWPFTFAKTLYFLEWIKEHVKDLPKP</sequence>
<keyword evidence="4" id="KW-0732">Signal</keyword>
<dbReference type="SUPFAM" id="SSF50494">
    <property type="entry name" value="Trypsin-like serine proteases"/>
    <property type="match status" value="1"/>
</dbReference>
<dbReference type="PROSITE" id="PS50240">
    <property type="entry name" value="TRYPSIN_DOM"/>
    <property type="match status" value="1"/>
</dbReference>
<dbReference type="InterPro" id="IPR043504">
    <property type="entry name" value="Peptidase_S1_PA_chymotrypsin"/>
</dbReference>
<dbReference type="InterPro" id="IPR051487">
    <property type="entry name" value="Ser/Thr_Proteases_Immune/Dev"/>
</dbReference>
<dbReference type="SMART" id="SM00020">
    <property type="entry name" value="Tryp_SPc"/>
    <property type="match status" value="1"/>
</dbReference>
<feature type="signal peptide" evidence="4">
    <location>
        <begin position="1"/>
        <end position="21"/>
    </location>
</feature>
<dbReference type="GO" id="GO:0006508">
    <property type="term" value="P:proteolysis"/>
    <property type="evidence" value="ECO:0007669"/>
    <property type="project" value="InterPro"/>
</dbReference>
<dbReference type="AlphaFoldDB" id="A0A8X6HX48"/>
<protein>
    <submittedName>
        <fullName evidence="6">Tryptase beta-2</fullName>
    </submittedName>
</protein>
<dbReference type="GO" id="GO:0004252">
    <property type="term" value="F:serine-type endopeptidase activity"/>
    <property type="evidence" value="ECO:0007669"/>
    <property type="project" value="InterPro"/>
</dbReference>
<accession>A0A8X6HX48</accession>
<dbReference type="InterPro" id="IPR001254">
    <property type="entry name" value="Trypsin_dom"/>
</dbReference>
<proteinExistence type="inferred from homology"/>
<comment type="caution">
    <text evidence="6">The sequence shown here is derived from an EMBL/GenBank/DDBJ whole genome shotgun (WGS) entry which is preliminary data.</text>
</comment>
<evidence type="ECO:0000313" key="7">
    <source>
        <dbReference type="Proteomes" id="UP000887116"/>
    </source>
</evidence>